<keyword evidence="6" id="KW-1185">Reference proteome</keyword>
<reference evidence="6" key="1">
    <citation type="submission" date="2023-07" db="EMBL/GenBank/DDBJ databases">
        <authorList>
            <person name="Yue Y."/>
        </authorList>
    </citation>
    <scope>NUCLEOTIDE SEQUENCE [LARGE SCALE GENOMIC DNA]</scope>
    <source>
        <strain evidence="6">2Y89</strain>
    </source>
</reference>
<evidence type="ECO:0000256" key="2">
    <source>
        <dbReference type="ARBA" id="ARBA00022676"/>
    </source>
</evidence>
<dbReference type="EC" id="2.4.-.-" evidence="5"/>
<dbReference type="PANTHER" id="PTHR43685:SF5">
    <property type="entry name" value="GLYCOSYLTRANSFERASE EPSE-RELATED"/>
    <property type="match status" value="1"/>
</dbReference>
<organism evidence="5 6">
    <name type="scientific">Winogradskyella vincentii</name>
    <dbReference type="NCBI Taxonomy" id="2877122"/>
    <lineage>
        <taxon>Bacteria</taxon>
        <taxon>Pseudomonadati</taxon>
        <taxon>Bacteroidota</taxon>
        <taxon>Flavobacteriia</taxon>
        <taxon>Flavobacteriales</taxon>
        <taxon>Flavobacteriaceae</taxon>
        <taxon>Winogradskyella</taxon>
    </lineage>
</organism>
<dbReference type="RefSeq" id="WP_224477309.1">
    <property type="nucleotide sequence ID" value="NZ_JAIUJS010000002.1"/>
</dbReference>
<keyword evidence="3 5" id="KW-0808">Transferase</keyword>
<feature type="domain" description="Glycosyltransferase 2-like" evidence="4">
    <location>
        <begin position="9"/>
        <end position="172"/>
    </location>
</feature>
<name>A0ABS7XZA2_9FLAO</name>
<evidence type="ECO:0000313" key="6">
    <source>
        <dbReference type="Proteomes" id="UP001198402"/>
    </source>
</evidence>
<evidence type="ECO:0000256" key="3">
    <source>
        <dbReference type="ARBA" id="ARBA00022679"/>
    </source>
</evidence>
<dbReference type="Pfam" id="PF00535">
    <property type="entry name" value="Glycos_transf_2"/>
    <property type="match status" value="1"/>
</dbReference>
<keyword evidence="2 5" id="KW-0328">Glycosyltransferase</keyword>
<dbReference type="Gene3D" id="3.90.550.10">
    <property type="entry name" value="Spore Coat Polysaccharide Biosynthesis Protein SpsA, Chain A"/>
    <property type="match status" value="1"/>
</dbReference>
<gene>
    <name evidence="5" type="ORF">LBV24_04015</name>
</gene>
<sequence length="269" mass="31684">MKKQASIIVLIPHYNNPEGLKASLSSINESEEKVDILIVDDGSTKSQFNKEEIIDCYRCGEIRFLDLDSNVGIERALNFGLKEIEKHNYAYIGRLDCGDICKKDKFKKQLQLMNEDPNLYLLGTWVNIIDTKGKHLYHLKHPQTYKEIKKKMYLNSMFVHPTVVFRSQLMQEIGYYPTRFEAAEDYAFFFKVINKFKSENYPEFLLDYVIDEDSISSSKRKIQVKSRIRIILDNFYFGWYPVYGLLRNVSLLFVSRKFTTKLKKLFSKN</sequence>
<protein>
    <submittedName>
        <fullName evidence="5">Glycosyltransferase</fullName>
        <ecNumber evidence="5">2.4.-.-</ecNumber>
    </submittedName>
</protein>
<evidence type="ECO:0000259" key="4">
    <source>
        <dbReference type="Pfam" id="PF00535"/>
    </source>
</evidence>
<dbReference type="Proteomes" id="UP001198402">
    <property type="component" value="Unassembled WGS sequence"/>
</dbReference>
<dbReference type="EMBL" id="JAIUJS010000002">
    <property type="protein sequence ID" value="MCA0152369.1"/>
    <property type="molecule type" value="Genomic_DNA"/>
</dbReference>
<comment type="caution">
    <text evidence="5">The sequence shown here is derived from an EMBL/GenBank/DDBJ whole genome shotgun (WGS) entry which is preliminary data.</text>
</comment>
<evidence type="ECO:0000256" key="1">
    <source>
        <dbReference type="ARBA" id="ARBA00006739"/>
    </source>
</evidence>
<comment type="similarity">
    <text evidence="1">Belongs to the glycosyltransferase 2 family.</text>
</comment>
<dbReference type="InterPro" id="IPR001173">
    <property type="entry name" value="Glyco_trans_2-like"/>
</dbReference>
<dbReference type="InterPro" id="IPR050834">
    <property type="entry name" value="Glycosyltransf_2"/>
</dbReference>
<proteinExistence type="inferred from homology"/>
<accession>A0ABS7XZA2</accession>
<dbReference type="PANTHER" id="PTHR43685">
    <property type="entry name" value="GLYCOSYLTRANSFERASE"/>
    <property type="match status" value="1"/>
</dbReference>
<evidence type="ECO:0000313" key="5">
    <source>
        <dbReference type="EMBL" id="MCA0152369.1"/>
    </source>
</evidence>
<dbReference type="InterPro" id="IPR029044">
    <property type="entry name" value="Nucleotide-diphossugar_trans"/>
</dbReference>
<dbReference type="SUPFAM" id="SSF53448">
    <property type="entry name" value="Nucleotide-diphospho-sugar transferases"/>
    <property type="match status" value="1"/>
</dbReference>
<dbReference type="GO" id="GO:0016757">
    <property type="term" value="F:glycosyltransferase activity"/>
    <property type="evidence" value="ECO:0007669"/>
    <property type="project" value="UniProtKB-KW"/>
</dbReference>